<dbReference type="PANTHER" id="PTHR43968">
    <property type="match status" value="1"/>
</dbReference>
<dbReference type="InterPro" id="IPR010987">
    <property type="entry name" value="Glutathione-S-Trfase_C-like"/>
</dbReference>
<evidence type="ECO:0000259" key="2">
    <source>
        <dbReference type="PROSITE" id="PS50405"/>
    </source>
</evidence>
<dbReference type="SUPFAM" id="SSF52833">
    <property type="entry name" value="Thioredoxin-like"/>
    <property type="match status" value="1"/>
</dbReference>
<dbReference type="OrthoDB" id="9782992at2"/>
<dbReference type="InterPro" id="IPR040079">
    <property type="entry name" value="Glutathione_S-Trfase"/>
</dbReference>
<dbReference type="SUPFAM" id="SSF47616">
    <property type="entry name" value="GST C-terminal domain-like"/>
    <property type="match status" value="1"/>
</dbReference>
<dbReference type="GO" id="GO:0016740">
    <property type="term" value="F:transferase activity"/>
    <property type="evidence" value="ECO:0007669"/>
    <property type="project" value="UniProtKB-KW"/>
</dbReference>
<dbReference type="Gene3D" id="1.20.1050.10">
    <property type="match status" value="1"/>
</dbReference>
<dbReference type="PROSITE" id="PS50404">
    <property type="entry name" value="GST_NTER"/>
    <property type="match status" value="1"/>
</dbReference>
<gene>
    <name evidence="3" type="ORF">PCA10_33320</name>
</gene>
<feature type="domain" description="GST N-terminal" evidence="1">
    <location>
        <begin position="1"/>
        <end position="79"/>
    </location>
</feature>
<keyword evidence="3" id="KW-0808">Transferase</keyword>
<dbReference type="PATRIC" id="fig|1245471.3.peg.3369"/>
<accession>S6BIP4</accession>
<dbReference type="InterPro" id="IPR050983">
    <property type="entry name" value="GST_Omega/HSP26"/>
</dbReference>
<dbReference type="STRING" id="1245471.PCA10_33320"/>
<keyword evidence="4" id="KW-1185">Reference proteome</keyword>
<dbReference type="CDD" id="cd00570">
    <property type="entry name" value="GST_N_family"/>
    <property type="match status" value="1"/>
</dbReference>
<dbReference type="RefSeq" id="WP_016493209.1">
    <property type="nucleotide sequence ID" value="NC_021499.1"/>
</dbReference>
<dbReference type="EMBL" id="AP013068">
    <property type="protein sequence ID" value="BAN49064.1"/>
    <property type="molecule type" value="Genomic_DNA"/>
</dbReference>
<name>S6BIP4_METRE</name>
<dbReference type="AlphaFoldDB" id="S6BIP4"/>
<dbReference type="SFLD" id="SFLDS00019">
    <property type="entry name" value="Glutathione_Transferase_(cytos"/>
    <property type="match status" value="1"/>
</dbReference>
<sequence>MSLTLYGAPLSPFVRKVRLYLLEKGLDYQLEVVSPFSQPTWFRELSPLGRIPALRDGDMTLADSSVICQYLEEKHAELAPLYGRDAGERARVRWLEKYCDYELAPLTTFGVFRNRTLKPSMGQPCDEAAVQAALVDKLPPHFDYLEKSLGDAQYFVGERLSMADLAFATQVINMEHGGERLDAERWPGLAAHHERLAARESVQAVLPGEQKILAKLAGRSL</sequence>
<dbReference type="InterPro" id="IPR036282">
    <property type="entry name" value="Glutathione-S-Trfase_C_sf"/>
</dbReference>
<dbReference type="SFLD" id="SFLDG00358">
    <property type="entry name" value="Main_(cytGST)"/>
    <property type="match status" value="1"/>
</dbReference>
<reference evidence="3 4" key="1">
    <citation type="journal article" date="2013" name="Genome Announc.">
        <title>Complete Genome Sequence of the Carbazole Degrader Pseudomonas resinovorans Strain CA10 (NBRC 106553).</title>
        <authorList>
            <person name="Shintani M."/>
            <person name="Hosoyama A."/>
            <person name="Ohji S."/>
            <person name="Tsuchikane K."/>
            <person name="Takarada H."/>
            <person name="Yamazoe A."/>
            <person name="Fujita N."/>
            <person name="Nojiri H."/>
        </authorList>
    </citation>
    <scope>NUCLEOTIDE SEQUENCE [LARGE SCALE GENOMIC DNA]</scope>
    <source>
        <strain evidence="3 4">NBRC 106553</strain>
    </source>
</reference>
<dbReference type="Gene3D" id="3.40.30.10">
    <property type="entry name" value="Glutaredoxin"/>
    <property type="match status" value="1"/>
</dbReference>
<dbReference type="PANTHER" id="PTHR43968:SF6">
    <property type="entry name" value="GLUTATHIONE S-TRANSFERASE OMEGA"/>
    <property type="match status" value="1"/>
</dbReference>
<dbReference type="Pfam" id="PF13417">
    <property type="entry name" value="GST_N_3"/>
    <property type="match status" value="1"/>
</dbReference>
<dbReference type="InterPro" id="IPR004045">
    <property type="entry name" value="Glutathione_S-Trfase_N"/>
</dbReference>
<organism evidence="3 4">
    <name type="scientific">Metapseudomonas resinovorans NBRC 106553</name>
    <dbReference type="NCBI Taxonomy" id="1245471"/>
    <lineage>
        <taxon>Bacteria</taxon>
        <taxon>Pseudomonadati</taxon>
        <taxon>Pseudomonadota</taxon>
        <taxon>Gammaproteobacteria</taxon>
        <taxon>Pseudomonadales</taxon>
        <taxon>Pseudomonadaceae</taxon>
        <taxon>Metapseudomonas</taxon>
    </lineage>
</organism>
<dbReference type="HOGENOM" id="CLU_011226_5_3_6"/>
<evidence type="ECO:0000259" key="1">
    <source>
        <dbReference type="PROSITE" id="PS50404"/>
    </source>
</evidence>
<dbReference type="eggNOG" id="COG0625">
    <property type="taxonomic scope" value="Bacteria"/>
</dbReference>
<protein>
    <submittedName>
        <fullName evidence="3">Glutathione S-transferase family protein</fullName>
    </submittedName>
</protein>
<feature type="domain" description="GST C-terminal" evidence="2">
    <location>
        <begin position="85"/>
        <end position="221"/>
    </location>
</feature>
<evidence type="ECO:0000313" key="3">
    <source>
        <dbReference type="EMBL" id="BAN49064.1"/>
    </source>
</evidence>
<dbReference type="GO" id="GO:0005737">
    <property type="term" value="C:cytoplasm"/>
    <property type="evidence" value="ECO:0007669"/>
    <property type="project" value="TreeGrafter"/>
</dbReference>
<proteinExistence type="predicted"/>
<dbReference type="PROSITE" id="PS50405">
    <property type="entry name" value="GST_CTER"/>
    <property type="match status" value="1"/>
</dbReference>
<dbReference type="InterPro" id="IPR036249">
    <property type="entry name" value="Thioredoxin-like_sf"/>
</dbReference>
<dbReference type="InterPro" id="IPR004046">
    <property type="entry name" value="GST_C"/>
</dbReference>
<evidence type="ECO:0000313" key="4">
    <source>
        <dbReference type="Proteomes" id="UP000015503"/>
    </source>
</evidence>
<dbReference type="Pfam" id="PF14497">
    <property type="entry name" value="GST_C_3"/>
    <property type="match status" value="1"/>
</dbReference>
<dbReference type="KEGG" id="pre:PCA10_33320"/>
<dbReference type="Proteomes" id="UP000015503">
    <property type="component" value="Chromosome"/>
</dbReference>